<feature type="compositionally biased region" description="Low complexity" evidence="1">
    <location>
        <begin position="912"/>
        <end position="925"/>
    </location>
</feature>
<keyword evidence="2" id="KW-0472">Membrane</keyword>
<feature type="compositionally biased region" description="Low complexity" evidence="1">
    <location>
        <begin position="888"/>
        <end position="906"/>
    </location>
</feature>
<gene>
    <name evidence="4" type="ORF">P7079_07885</name>
</gene>
<keyword evidence="5" id="KW-1185">Reference proteome</keyword>
<evidence type="ECO:0000256" key="3">
    <source>
        <dbReference type="SAM" id="SignalP"/>
    </source>
</evidence>
<dbReference type="EMBL" id="CP121208">
    <property type="protein sequence ID" value="WFM83301.1"/>
    <property type="molecule type" value="Genomic_DNA"/>
</dbReference>
<keyword evidence="2" id="KW-1133">Transmembrane helix</keyword>
<dbReference type="NCBIfam" id="NF038134">
    <property type="entry name" value="choice_anch_M"/>
    <property type="match status" value="2"/>
</dbReference>
<reference evidence="4 5" key="1">
    <citation type="submission" date="2023-03" db="EMBL/GenBank/DDBJ databases">
        <title>Complete genome of Arcanobacterium canis strain DSM 25104 isolated in 2010 from a canine otitis externa in Germany.</title>
        <authorList>
            <person name="Borowiak M."/>
            <person name="Kreitlow A."/>
            <person name="Malorny B."/>
            <person name="Laemmler C."/>
            <person name="Prenger-Berninghoff E."/>
            <person name="Ploetz M."/>
            <person name="Abdulmawjood A."/>
        </authorList>
    </citation>
    <scope>NUCLEOTIDE SEQUENCE [LARGE SCALE GENOMIC DNA]</scope>
    <source>
        <strain evidence="4 5">DSM 25104</strain>
    </source>
</reference>
<feature type="signal peptide" evidence="3">
    <location>
        <begin position="1"/>
        <end position="40"/>
    </location>
</feature>
<evidence type="ECO:0000256" key="2">
    <source>
        <dbReference type="SAM" id="Phobius"/>
    </source>
</evidence>
<feature type="compositionally biased region" description="Basic and acidic residues" evidence="1">
    <location>
        <begin position="51"/>
        <end position="60"/>
    </location>
</feature>
<evidence type="ECO:0000256" key="1">
    <source>
        <dbReference type="SAM" id="MobiDB-lite"/>
    </source>
</evidence>
<feature type="compositionally biased region" description="Basic and acidic residues" evidence="1">
    <location>
        <begin position="828"/>
        <end position="837"/>
    </location>
</feature>
<dbReference type="RefSeq" id="WP_278012696.1">
    <property type="nucleotide sequence ID" value="NZ_CP121208.1"/>
</dbReference>
<feature type="region of interest" description="Disordered" evidence="1">
    <location>
        <begin position="304"/>
        <end position="353"/>
    </location>
</feature>
<evidence type="ECO:0000313" key="4">
    <source>
        <dbReference type="EMBL" id="WFM83301.1"/>
    </source>
</evidence>
<feature type="compositionally biased region" description="Polar residues" evidence="1">
    <location>
        <begin position="964"/>
        <end position="1005"/>
    </location>
</feature>
<feature type="transmembrane region" description="Helical" evidence="2">
    <location>
        <begin position="1038"/>
        <end position="1061"/>
    </location>
</feature>
<accession>A0ABY8FXQ7</accession>
<keyword evidence="3" id="KW-0732">Signal</keyword>
<dbReference type="Proteomes" id="UP001215216">
    <property type="component" value="Chromosome"/>
</dbReference>
<name>A0ABY8FXQ7_9ACTO</name>
<organism evidence="4 5">
    <name type="scientific">Arcanobacterium canis</name>
    <dbReference type="NCBI Taxonomy" id="999183"/>
    <lineage>
        <taxon>Bacteria</taxon>
        <taxon>Bacillati</taxon>
        <taxon>Actinomycetota</taxon>
        <taxon>Actinomycetes</taxon>
        <taxon>Actinomycetales</taxon>
        <taxon>Actinomycetaceae</taxon>
        <taxon>Arcanobacterium</taxon>
    </lineage>
</organism>
<evidence type="ECO:0000313" key="5">
    <source>
        <dbReference type="Proteomes" id="UP001215216"/>
    </source>
</evidence>
<protein>
    <submittedName>
        <fullName evidence="4">Choice-of-anchor M domain-containing protein</fullName>
    </submittedName>
</protein>
<feature type="region of interest" description="Disordered" evidence="1">
    <location>
        <begin position="872"/>
        <end position="925"/>
    </location>
</feature>
<feature type="chain" id="PRO_5047077157" evidence="3">
    <location>
        <begin position="41"/>
        <end position="1068"/>
    </location>
</feature>
<feature type="region of interest" description="Disordered" evidence="1">
    <location>
        <begin position="571"/>
        <end position="612"/>
    </location>
</feature>
<feature type="region of interest" description="Disordered" evidence="1">
    <location>
        <begin position="959"/>
        <end position="1031"/>
    </location>
</feature>
<feature type="compositionally biased region" description="Polar residues" evidence="1">
    <location>
        <begin position="839"/>
        <end position="848"/>
    </location>
</feature>
<feature type="region of interest" description="Disordered" evidence="1">
    <location>
        <begin position="815"/>
        <end position="848"/>
    </location>
</feature>
<sequence length="1068" mass="112735">MRSVKDILHSGTKVTSLFTVMGSALALSASLLVPCQIAQAATTSGTGVGESEQHTPEHKVGTPGYGDMVPANLRVPANSPAALAGAIADSAGMVPHVCAGKKLLHHSHVDAAYATKIGGNLAMTVVDGSYVVPDSSTVCVRLAPDARVSDGKEVSRYQIPTNPAYSFLGKAGDIVWNAPQEQIDNWRPVWAGVGAFDTEHELAQPTGIRLNEIRISIAADNGPGNVHVWRTEGGGAVKRGLDSTEPNKVLRIEQGFHGHWNWTFTKAGVYNVGLKAAYTPTQAPNTEVTSPEARITWLVGSDEEVGLPQGTTTGVNPIKIPTGTKAPATNAGNTAGKTPDTEPQKNNGSDVAKDADKLTPELAEKQMLDIVRNPRWLPTPQKPDALAMKGEFATVEQNGKQIQKTQLTISASDGSVFKNDPVFLVPDSRRENTDDGVRWVLGAKDPNGSLTLDTTAMEIDKLDQPVILSKAVFEGPKNGRYILGSVENGQFTQLFDTATDPVRTLFNKSGRLELAHIFTQPGFYHVKMDLEAYAKAGNKSYSGRDFYFAVGDVTIYQLQRMICERDTPGQCADIKLPQEPSSEKPDAGNSGTATGGENLEGENAQGGKAPKGAATQDLANLHIIRHGHIDQAAAFDGKDLRVFANDGSDPANVIARQSGTFAFAVPEKTKRTIPADAPGYEEYAKAYPEGVWVLPESQEDGVPWVGFSTEKVDYRLLSSDGVTVKLRNFSGPGKMFTGNFGLQDGFVKKLDSQDEKSFISYPYPTHDHEAMYFTKPGIYTADLVYVLHLSDGTQREAVLAVTFLVGDDAIHQAEVASKAASQDTGSSKSDKPGKSGKDQASSVDHNADSTVLASTGKKLSIDALVAKLNRISHSGRTPSDPVVGRKGSPSSSAAQAQTAKFAQTTQNHQKAGKAQQKSASAKAKSMFVQQKNNLLPVTSAFAGSVNDAGAANVAASANGAAGNRSTSGKSGASNGADGSSTARDASPSSQETVSPDASPESSFSASDDKATGDVQPADSVNANAPDSHDGGGQNSASYWPYLIVALCVLCAVGGFAGGIFANKLQRRQ</sequence>
<feature type="region of interest" description="Disordered" evidence="1">
    <location>
        <begin position="43"/>
        <end position="62"/>
    </location>
</feature>
<proteinExistence type="predicted"/>
<keyword evidence="2" id="KW-0812">Transmembrane</keyword>